<feature type="transmembrane region" description="Helical" evidence="1">
    <location>
        <begin position="15"/>
        <end position="39"/>
    </location>
</feature>
<keyword evidence="3" id="KW-1185">Reference proteome</keyword>
<keyword evidence="1" id="KW-1133">Transmembrane helix</keyword>
<geneLocation type="plasmid" evidence="2 3">
    <name>unnamed1</name>
</geneLocation>
<sequence>MGVAMIVKIARYRRWLRYTTVVAAVFWVIAVAGGCRFPAMSMSDMGVSGVRSSSISTAVSDHTGAAVVQSASVGDGSDLLIDRGCKHAVQSCATTDLVALAAVLALVLLTGSLTWPVVLASRGPPRPIAFAFPRSGRSILTRFCITRT</sequence>
<keyword evidence="1" id="KW-0472">Membrane</keyword>
<name>A0ABY3V3E0_MYCLN</name>
<evidence type="ECO:0000313" key="3">
    <source>
        <dbReference type="Proteomes" id="UP001055171"/>
    </source>
</evidence>
<dbReference type="RefSeq" id="WP_139043419.1">
    <property type="nucleotide sequence ID" value="NZ_CP092424.2"/>
</dbReference>
<dbReference type="EMBL" id="CP092424">
    <property type="protein sequence ID" value="ULP45488.1"/>
    <property type="molecule type" value="Genomic_DNA"/>
</dbReference>
<evidence type="ECO:0008006" key="4">
    <source>
        <dbReference type="Google" id="ProtNLM"/>
    </source>
</evidence>
<dbReference type="Pfam" id="PF26327">
    <property type="entry name" value="LpqS"/>
    <property type="match status" value="1"/>
</dbReference>
<accession>A0ABY3V3E0</accession>
<evidence type="ECO:0000256" key="1">
    <source>
        <dbReference type="SAM" id="Phobius"/>
    </source>
</evidence>
<reference evidence="2" key="1">
    <citation type="submission" date="2022-08" db="EMBL/GenBank/DDBJ databases">
        <title>Complete genome sequence of 14 non-tuberculosis mycobacteria type-strains.</title>
        <authorList>
            <person name="Igarashi Y."/>
            <person name="Osugi A."/>
            <person name="Mitarai S."/>
        </authorList>
    </citation>
    <scope>NUCLEOTIDE SEQUENCE</scope>
    <source>
        <strain evidence="2">ATCC 51985</strain>
    </source>
</reference>
<dbReference type="Proteomes" id="UP001055171">
    <property type="component" value="Plasmid unnamed1"/>
</dbReference>
<gene>
    <name evidence="2" type="ORF">MJO58_27430</name>
</gene>
<evidence type="ECO:0000313" key="2">
    <source>
        <dbReference type="EMBL" id="ULP45488.1"/>
    </source>
</evidence>
<keyword evidence="2" id="KW-0614">Plasmid</keyword>
<keyword evidence="1" id="KW-0812">Transmembrane</keyword>
<protein>
    <recommendedName>
        <fullName evidence="4">Lipoprotein LpqS</fullName>
    </recommendedName>
</protein>
<feature type="transmembrane region" description="Helical" evidence="1">
    <location>
        <begin position="97"/>
        <end position="118"/>
    </location>
</feature>
<dbReference type="InterPro" id="IPR058714">
    <property type="entry name" value="LpqS"/>
</dbReference>
<organism evidence="2 3">
    <name type="scientific">Mycobacterium lentiflavum</name>
    <dbReference type="NCBI Taxonomy" id="141349"/>
    <lineage>
        <taxon>Bacteria</taxon>
        <taxon>Bacillati</taxon>
        <taxon>Actinomycetota</taxon>
        <taxon>Actinomycetes</taxon>
        <taxon>Mycobacteriales</taxon>
        <taxon>Mycobacteriaceae</taxon>
        <taxon>Mycobacterium</taxon>
        <taxon>Mycobacterium simiae complex</taxon>
    </lineage>
</organism>
<proteinExistence type="predicted"/>